<reference evidence="1 2" key="1">
    <citation type="submission" date="2020-12" db="EMBL/GenBank/DDBJ databases">
        <authorList>
            <person name="Mcmullen J.G."/>
        </authorList>
    </citation>
    <scope>NUCLEOTIDE SEQUENCE [LARGE SCALE GENOMIC DNA]</scope>
    <source>
        <strain evidence="1 2">JGM97</strain>
    </source>
</reference>
<comment type="caution">
    <text evidence="1">The sequence shown here is derived from an EMBL/GenBank/DDBJ whole genome shotgun (WGS) entry which is preliminary data.</text>
</comment>
<keyword evidence="2" id="KW-1185">Reference proteome</keyword>
<accession>A0ABS5JJ79</accession>
<evidence type="ECO:0000313" key="1">
    <source>
        <dbReference type="EMBL" id="MBS0970040.1"/>
    </source>
</evidence>
<name>A0ABS5JJ79_9GAMM</name>
<dbReference type="EMBL" id="JAERKB010000009">
    <property type="protein sequence ID" value="MBS0970040.1"/>
    <property type="molecule type" value="Genomic_DNA"/>
</dbReference>
<gene>
    <name evidence="1" type="ORF">JK232_14150</name>
</gene>
<organism evidence="1 2">
    <name type="scientific">Nissabacter archeti</name>
    <dbReference type="NCBI Taxonomy" id="1917880"/>
    <lineage>
        <taxon>Bacteria</taxon>
        <taxon>Pseudomonadati</taxon>
        <taxon>Pseudomonadota</taxon>
        <taxon>Gammaproteobacteria</taxon>
        <taxon>Enterobacterales</taxon>
        <taxon>Yersiniaceae</taxon>
        <taxon>Nissabacter</taxon>
    </lineage>
</organism>
<sequence length="75" mass="8245">MNVVSRCIFISVPGRHQGIAGVIFSGKRQRALPPALRALCVDIKHYVVFQAKIKGGPDFLRIYLAGIRRGTIALI</sequence>
<evidence type="ECO:0000313" key="2">
    <source>
        <dbReference type="Proteomes" id="UP000680634"/>
    </source>
</evidence>
<dbReference type="RefSeq" id="WP_146000765.1">
    <property type="nucleotide sequence ID" value="NZ_JAERKB010000009.1"/>
</dbReference>
<protein>
    <submittedName>
        <fullName evidence="1">Uncharacterized protein</fullName>
    </submittedName>
</protein>
<dbReference type="Proteomes" id="UP000680634">
    <property type="component" value="Unassembled WGS sequence"/>
</dbReference>
<reference evidence="2" key="2">
    <citation type="submission" date="2023-07" db="EMBL/GenBank/DDBJ databases">
        <title>Genome-inferred correspondence between phylogeny and metabolic traits in the wild Drosophila gut microbiome.</title>
        <authorList>
            <person name="Bueno E."/>
            <person name="Blow F."/>
            <person name="Douglas A.E."/>
        </authorList>
    </citation>
    <scope>NUCLEOTIDE SEQUENCE [LARGE SCALE GENOMIC DNA]</scope>
    <source>
        <strain evidence="2">JGM97</strain>
    </source>
</reference>
<proteinExistence type="predicted"/>